<sequence length="151" mass="16635">MAIRTVGVIGTGVIGASWTGLFLAHGLRVLVSDPAPNAASKLRTHLKGIWPTLKDVGLSPNSSLSNYQFVGASMQQHYSELDFVQEHLGPATEKWIEDMKAYAFNWTLDQLAALADSVAEELGTQDVHELERKRDATLVALFRLQNKEDTE</sequence>
<feature type="domain" description="3-hydroxyacyl-CoA dehydrogenase NAD binding" evidence="1">
    <location>
        <begin position="5"/>
        <end position="86"/>
    </location>
</feature>
<dbReference type="InterPro" id="IPR036291">
    <property type="entry name" value="NAD(P)-bd_dom_sf"/>
</dbReference>
<evidence type="ECO:0000259" key="1">
    <source>
        <dbReference type="Pfam" id="PF02737"/>
    </source>
</evidence>
<dbReference type="Gene3D" id="3.40.50.720">
    <property type="entry name" value="NAD(P)-binding Rossmann-like Domain"/>
    <property type="match status" value="1"/>
</dbReference>
<dbReference type="SUPFAM" id="SSF51735">
    <property type="entry name" value="NAD(P)-binding Rossmann-fold domains"/>
    <property type="match status" value="1"/>
</dbReference>
<reference evidence="2 3" key="1">
    <citation type="submission" date="2012-10" db="EMBL/GenBank/DDBJ databases">
        <title>Genome sequencing and analysis of entomopathogenic fungi Beauveria bassiana D1-5.</title>
        <authorList>
            <person name="Li Q."/>
            <person name="Wang L."/>
            <person name="Zhang Z."/>
            <person name="Wang Q."/>
            <person name="Ren J."/>
            <person name="Wang M."/>
            <person name="Xu W."/>
            <person name="Wang J."/>
            <person name="Lu Y."/>
            <person name="Du Q."/>
            <person name="Sun Z."/>
        </authorList>
    </citation>
    <scope>NUCLEOTIDE SEQUENCE [LARGE SCALE GENOMIC DNA]</scope>
    <source>
        <strain evidence="2 3">D1-5</strain>
    </source>
</reference>
<organism evidence="2 3">
    <name type="scientific">Beauveria bassiana D1-5</name>
    <dbReference type="NCBI Taxonomy" id="1245745"/>
    <lineage>
        <taxon>Eukaryota</taxon>
        <taxon>Fungi</taxon>
        <taxon>Dikarya</taxon>
        <taxon>Ascomycota</taxon>
        <taxon>Pezizomycotina</taxon>
        <taxon>Sordariomycetes</taxon>
        <taxon>Hypocreomycetidae</taxon>
        <taxon>Hypocreales</taxon>
        <taxon>Cordycipitaceae</taxon>
        <taxon>Beauveria</taxon>
    </lineage>
</organism>
<dbReference type="GO" id="GO:0006631">
    <property type="term" value="P:fatty acid metabolic process"/>
    <property type="evidence" value="ECO:0007669"/>
    <property type="project" value="InterPro"/>
</dbReference>
<comment type="caution">
    <text evidence="2">The sequence shown here is derived from an EMBL/GenBank/DDBJ whole genome shotgun (WGS) entry which is preliminary data.</text>
</comment>
<dbReference type="STRING" id="1245745.A0A0A2W086"/>
<proteinExistence type="predicted"/>
<dbReference type="Pfam" id="PF02737">
    <property type="entry name" value="3HCDH_N"/>
    <property type="match status" value="1"/>
</dbReference>
<dbReference type="OrthoDB" id="2021159at2759"/>
<accession>A0A0A2W086</accession>
<dbReference type="Proteomes" id="UP000030106">
    <property type="component" value="Unassembled WGS sequence"/>
</dbReference>
<protein>
    <recommendedName>
        <fullName evidence="1">3-hydroxyacyl-CoA dehydrogenase NAD binding domain-containing protein</fullName>
    </recommendedName>
</protein>
<dbReference type="InterPro" id="IPR006176">
    <property type="entry name" value="3-OHacyl-CoA_DH_NAD-bd"/>
</dbReference>
<dbReference type="eggNOG" id="KOG2305">
    <property type="taxonomic scope" value="Eukaryota"/>
</dbReference>
<name>A0A0A2W086_BEABA</name>
<dbReference type="HOGENOM" id="CLU_1731120_0_0_1"/>
<dbReference type="AlphaFoldDB" id="A0A0A2W086"/>
<evidence type="ECO:0000313" key="2">
    <source>
        <dbReference type="EMBL" id="KGQ11840.1"/>
    </source>
</evidence>
<dbReference type="EMBL" id="ANFO01000167">
    <property type="protein sequence ID" value="KGQ11840.1"/>
    <property type="molecule type" value="Genomic_DNA"/>
</dbReference>
<gene>
    <name evidence="2" type="ORF">BBAD15_g2406</name>
</gene>
<evidence type="ECO:0000313" key="3">
    <source>
        <dbReference type="Proteomes" id="UP000030106"/>
    </source>
</evidence>
<dbReference type="GO" id="GO:0070403">
    <property type="term" value="F:NAD+ binding"/>
    <property type="evidence" value="ECO:0007669"/>
    <property type="project" value="InterPro"/>
</dbReference>